<dbReference type="Proteomes" id="UP001454036">
    <property type="component" value="Unassembled WGS sequence"/>
</dbReference>
<organism evidence="1 2">
    <name type="scientific">Lithospermum erythrorhizon</name>
    <name type="common">Purple gromwell</name>
    <name type="synonym">Lithospermum officinale var. erythrorhizon</name>
    <dbReference type="NCBI Taxonomy" id="34254"/>
    <lineage>
        <taxon>Eukaryota</taxon>
        <taxon>Viridiplantae</taxon>
        <taxon>Streptophyta</taxon>
        <taxon>Embryophyta</taxon>
        <taxon>Tracheophyta</taxon>
        <taxon>Spermatophyta</taxon>
        <taxon>Magnoliopsida</taxon>
        <taxon>eudicotyledons</taxon>
        <taxon>Gunneridae</taxon>
        <taxon>Pentapetalae</taxon>
        <taxon>asterids</taxon>
        <taxon>lamiids</taxon>
        <taxon>Boraginales</taxon>
        <taxon>Boraginaceae</taxon>
        <taxon>Boraginoideae</taxon>
        <taxon>Lithospermeae</taxon>
        <taxon>Lithospermum</taxon>
    </lineage>
</organism>
<accession>A0AAV3QJU2</accession>
<dbReference type="EMBL" id="BAABME010004701">
    <property type="protein sequence ID" value="GAA0163266.1"/>
    <property type="molecule type" value="Genomic_DNA"/>
</dbReference>
<reference evidence="1 2" key="1">
    <citation type="submission" date="2024-01" db="EMBL/GenBank/DDBJ databases">
        <title>The complete chloroplast genome sequence of Lithospermum erythrorhizon: insights into the phylogenetic relationship among Boraginaceae species and the maternal lineages of purple gromwells.</title>
        <authorList>
            <person name="Okada T."/>
            <person name="Watanabe K."/>
        </authorList>
    </citation>
    <scope>NUCLEOTIDE SEQUENCE [LARGE SCALE GENOMIC DNA]</scope>
</reference>
<name>A0AAV3QJU2_LITER</name>
<keyword evidence="2" id="KW-1185">Reference proteome</keyword>
<protein>
    <submittedName>
        <fullName evidence="1">Uncharacterized protein</fullName>
    </submittedName>
</protein>
<comment type="caution">
    <text evidence="1">The sequence shown here is derived from an EMBL/GenBank/DDBJ whole genome shotgun (WGS) entry which is preliminary data.</text>
</comment>
<proteinExistence type="predicted"/>
<dbReference type="AlphaFoldDB" id="A0AAV3QJU2"/>
<evidence type="ECO:0000313" key="2">
    <source>
        <dbReference type="Proteomes" id="UP001454036"/>
    </source>
</evidence>
<evidence type="ECO:0000313" key="1">
    <source>
        <dbReference type="EMBL" id="GAA0163266.1"/>
    </source>
</evidence>
<sequence length="86" mass="9195">MPLDPPLCVKLAGRPKKARRRAIDEVKKKGGKYVIPSQGSQRESNLEGTTTLVGAIKMVGVVDVDAVETSTSQSTSQATPKRYIGP</sequence>
<gene>
    <name evidence="1" type="ORF">LIER_19174</name>
</gene>